<comment type="caution">
    <text evidence="3">The sequence shown here is derived from an EMBL/GenBank/DDBJ whole genome shotgun (WGS) entry which is preliminary data.</text>
</comment>
<protein>
    <recommendedName>
        <fullName evidence="2">Clr5 domain-containing protein</fullName>
    </recommendedName>
</protein>
<name>A0A0M8P077_9EURO</name>
<accession>A0A0M8P077</accession>
<feature type="domain" description="Clr5" evidence="2">
    <location>
        <begin position="7"/>
        <end position="58"/>
    </location>
</feature>
<dbReference type="Pfam" id="PF14420">
    <property type="entry name" value="Clr5"/>
    <property type="match status" value="1"/>
</dbReference>
<reference evidence="3 4" key="1">
    <citation type="submission" date="2015-08" db="EMBL/GenBank/DDBJ databases">
        <title>Genome sequencing of Penicillium nordicum.</title>
        <authorList>
            <person name="Nguyen H.D."/>
            <person name="Seifert K.A."/>
        </authorList>
    </citation>
    <scope>NUCLEOTIDE SEQUENCE [LARGE SCALE GENOMIC DNA]</scope>
    <source>
        <strain evidence="3 4">DAOMC 185683</strain>
    </source>
</reference>
<evidence type="ECO:0000256" key="1">
    <source>
        <dbReference type="SAM" id="MobiDB-lite"/>
    </source>
</evidence>
<dbReference type="Proteomes" id="UP000037696">
    <property type="component" value="Unassembled WGS sequence"/>
</dbReference>
<dbReference type="OrthoDB" id="5308957at2759"/>
<organism evidence="3 4">
    <name type="scientific">Penicillium nordicum</name>
    <dbReference type="NCBI Taxonomy" id="229535"/>
    <lineage>
        <taxon>Eukaryota</taxon>
        <taxon>Fungi</taxon>
        <taxon>Dikarya</taxon>
        <taxon>Ascomycota</taxon>
        <taxon>Pezizomycotina</taxon>
        <taxon>Eurotiomycetes</taxon>
        <taxon>Eurotiomycetidae</taxon>
        <taxon>Eurotiales</taxon>
        <taxon>Aspergillaceae</taxon>
        <taxon>Penicillium</taxon>
    </lineage>
</organism>
<gene>
    <name evidence="3" type="ORF">ACN38_g8269</name>
</gene>
<evidence type="ECO:0000259" key="2">
    <source>
        <dbReference type="Pfam" id="PF14420"/>
    </source>
</evidence>
<feature type="compositionally biased region" description="Polar residues" evidence="1">
    <location>
        <begin position="326"/>
        <end position="342"/>
    </location>
</feature>
<feature type="region of interest" description="Disordered" evidence="1">
    <location>
        <begin position="38"/>
        <end position="151"/>
    </location>
</feature>
<evidence type="ECO:0000313" key="4">
    <source>
        <dbReference type="Proteomes" id="UP000037696"/>
    </source>
</evidence>
<dbReference type="InterPro" id="IPR025676">
    <property type="entry name" value="Clr5_dom"/>
</dbReference>
<feature type="compositionally biased region" description="Polar residues" evidence="1">
    <location>
        <begin position="136"/>
        <end position="145"/>
    </location>
</feature>
<feature type="region of interest" description="Disordered" evidence="1">
    <location>
        <begin position="319"/>
        <end position="344"/>
    </location>
</feature>
<dbReference type="EMBL" id="LHQQ01000149">
    <property type="protein sequence ID" value="KOS40857.1"/>
    <property type="molecule type" value="Genomic_DNA"/>
</dbReference>
<feature type="compositionally biased region" description="Basic residues" evidence="1">
    <location>
        <begin position="49"/>
        <end position="67"/>
    </location>
</feature>
<dbReference type="AlphaFoldDB" id="A0A0M8P077"/>
<sequence length="369" mass="41199">MKTSISSDVWEKKKALISKLYMEEEWPLKQVIKQIRTDDFNPSETQLRSRLKKWRVTKPSRQTRKKSLASASGEDQDSDIDAKRKASTIQRPLPSLPTRETPTRHEWPMTQPQPNYGHPSTLQHPVPDQDRKWSSPMIQQLTPSPSDEHILIPDRTTAASYSDPSPTTTSFDHSHTFPVSEGLIMNATSAVAPSYPTYPLSPESCLPSPGTATTPGGIGWPPRAVSVDYGLNPSQWYSLPFEAITPPAIPQSTAAPMTPSMNGYLPQAQLYHPQYHHHYGEAPEYPHGYDAKNWKRAMSLQYDMAGHVAAPSEHDRKQIHPHAQPHCQSHTMASPPNTQSGGPHSVMCAPIMPYMGHDHYVQKPPGIGY</sequence>
<proteinExistence type="predicted"/>
<evidence type="ECO:0000313" key="3">
    <source>
        <dbReference type="EMBL" id="KOS40857.1"/>
    </source>
</evidence>
<feature type="compositionally biased region" description="Polar residues" evidence="1">
    <location>
        <begin position="110"/>
        <end position="123"/>
    </location>
</feature>
<keyword evidence="4" id="KW-1185">Reference proteome</keyword>